<dbReference type="Proteomes" id="UP000282971">
    <property type="component" value="Unassembled WGS sequence"/>
</dbReference>
<dbReference type="InterPro" id="IPR036942">
    <property type="entry name" value="Beta-barrel_TonB_sf"/>
</dbReference>
<dbReference type="Gene3D" id="2.170.130.10">
    <property type="entry name" value="TonB-dependent receptor, plug domain"/>
    <property type="match status" value="1"/>
</dbReference>
<comment type="similarity">
    <text evidence="12">Belongs to the TonB-dependent receptor family.</text>
</comment>
<organism evidence="14 15">
    <name type="scientific">Sphingomonas crocodyli</name>
    <dbReference type="NCBI Taxonomy" id="1979270"/>
    <lineage>
        <taxon>Bacteria</taxon>
        <taxon>Pseudomonadati</taxon>
        <taxon>Pseudomonadota</taxon>
        <taxon>Alphaproteobacteria</taxon>
        <taxon>Sphingomonadales</taxon>
        <taxon>Sphingomonadaceae</taxon>
        <taxon>Sphingomonas</taxon>
    </lineage>
</organism>
<protein>
    <submittedName>
        <fullName evidence="14">TonB-dependent receptor</fullName>
    </submittedName>
</protein>
<evidence type="ECO:0000256" key="2">
    <source>
        <dbReference type="ARBA" id="ARBA00022448"/>
    </source>
</evidence>
<dbReference type="GO" id="GO:0009279">
    <property type="term" value="C:cell outer membrane"/>
    <property type="evidence" value="ECO:0007669"/>
    <property type="project" value="UniProtKB-SubCell"/>
</dbReference>
<proteinExistence type="inferred from homology"/>
<evidence type="ECO:0000259" key="13">
    <source>
        <dbReference type="Pfam" id="PF00593"/>
    </source>
</evidence>
<keyword evidence="11 12" id="KW-0998">Cell outer membrane</keyword>
<dbReference type="GO" id="GO:0015344">
    <property type="term" value="F:siderophore uptake transmembrane transporter activity"/>
    <property type="evidence" value="ECO:0007669"/>
    <property type="project" value="TreeGrafter"/>
</dbReference>
<reference evidence="14 15" key="1">
    <citation type="submission" date="2019-01" db="EMBL/GenBank/DDBJ databases">
        <authorList>
            <person name="Chen W.-M."/>
        </authorList>
    </citation>
    <scope>NUCLEOTIDE SEQUENCE [LARGE SCALE GENOMIC DNA]</scope>
    <source>
        <strain evidence="14 15">CCP-7</strain>
    </source>
</reference>
<evidence type="ECO:0000256" key="10">
    <source>
        <dbReference type="ARBA" id="ARBA00023136"/>
    </source>
</evidence>
<keyword evidence="15" id="KW-1185">Reference proteome</keyword>
<evidence type="ECO:0000256" key="5">
    <source>
        <dbReference type="ARBA" id="ARBA00022692"/>
    </source>
</evidence>
<dbReference type="Gene3D" id="2.40.170.20">
    <property type="entry name" value="TonB-dependent receptor, beta-barrel domain"/>
    <property type="match status" value="1"/>
</dbReference>
<evidence type="ECO:0000256" key="12">
    <source>
        <dbReference type="PROSITE-ProRule" id="PRU01360"/>
    </source>
</evidence>
<dbReference type="InterPro" id="IPR039426">
    <property type="entry name" value="TonB-dep_rcpt-like"/>
</dbReference>
<dbReference type="PROSITE" id="PS52016">
    <property type="entry name" value="TONB_DEPENDENT_REC_3"/>
    <property type="match status" value="1"/>
</dbReference>
<keyword evidence="7" id="KW-0408">Iron</keyword>
<evidence type="ECO:0000256" key="11">
    <source>
        <dbReference type="ARBA" id="ARBA00023237"/>
    </source>
</evidence>
<comment type="caution">
    <text evidence="14">The sequence shown here is derived from an EMBL/GenBank/DDBJ whole genome shotgun (WGS) entry which is preliminary data.</text>
</comment>
<evidence type="ECO:0000256" key="3">
    <source>
        <dbReference type="ARBA" id="ARBA00022452"/>
    </source>
</evidence>
<evidence type="ECO:0000256" key="1">
    <source>
        <dbReference type="ARBA" id="ARBA00004571"/>
    </source>
</evidence>
<dbReference type="SUPFAM" id="SSF56935">
    <property type="entry name" value="Porins"/>
    <property type="match status" value="1"/>
</dbReference>
<name>A0A437M5J9_9SPHN</name>
<evidence type="ECO:0000256" key="4">
    <source>
        <dbReference type="ARBA" id="ARBA00022496"/>
    </source>
</evidence>
<evidence type="ECO:0000256" key="6">
    <source>
        <dbReference type="ARBA" id="ARBA00022729"/>
    </source>
</evidence>
<gene>
    <name evidence="14" type="ORF">EOD43_03215</name>
</gene>
<evidence type="ECO:0000313" key="15">
    <source>
        <dbReference type="Proteomes" id="UP000282971"/>
    </source>
</evidence>
<keyword evidence="9" id="KW-0798">TonB box</keyword>
<keyword evidence="6" id="KW-0732">Signal</keyword>
<keyword evidence="5 12" id="KW-0812">Transmembrane</keyword>
<evidence type="ECO:0000256" key="7">
    <source>
        <dbReference type="ARBA" id="ARBA00023004"/>
    </source>
</evidence>
<accession>A0A437M5J9</accession>
<keyword evidence="14" id="KW-0675">Receptor</keyword>
<dbReference type="OrthoDB" id="593427at2"/>
<dbReference type="InterPro" id="IPR037066">
    <property type="entry name" value="Plug_dom_sf"/>
</dbReference>
<keyword evidence="3 12" id="KW-1134">Transmembrane beta strand</keyword>
<evidence type="ECO:0000256" key="8">
    <source>
        <dbReference type="ARBA" id="ARBA00023065"/>
    </source>
</evidence>
<dbReference type="InterPro" id="IPR000531">
    <property type="entry name" value="Beta-barrel_TonB"/>
</dbReference>
<dbReference type="PANTHER" id="PTHR32552">
    <property type="entry name" value="FERRICHROME IRON RECEPTOR-RELATED"/>
    <property type="match status" value="1"/>
</dbReference>
<keyword evidence="10 12" id="KW-0472">Membrane</keyword>
<keyword evidence="2 12" id="KW-0813">Transport</keyword>
<keyword evidence="8" id="KW-0406">Ion transport</keyword>
<dbReference type="AlphaFoldDB" id="A0A437M5J9"/>
<dbReference type="PANTHER" id="PTHR32552:SF89">
    <property type="entry name" value="CATECHOLATE SIDEROPHORE RECEPTOR FIU"/>
    <property type="match status" value="1"/>
</dbReference>
<dbReference type="Pfam" id="PF00593">
    <property type="entry name" value="TonB_dep_Rec_b-barrel"/>
    <property type="match status" value="1"/>
</dbReference>
<evidence type="ECO:0000313" key="14">
    <source>
        <dbReference type="EMBL" id="RVT92932.1"/>
    </source>
</evidence>
<sequence length="839" mass="90419">MKSDKHELDSVHSRSIASQCRRNIGNIKRGVAMRHNIHGKAHKTKAITLRVALACCGSMTALCAASAQQVPAASGASAAAEATSDPAQVSSSAVAPEDILRELVVTAKRAVGGGNMIAQREPLAVSSVSAKAIAERMSLSGPLQIIATLPGIATGQSDPFAMAQRSFVYIRGLPSNEQGWILEDIPVVDQAFFLPYSETFVDPENLAGITVIPGSSRITDPVQTAVGGEIIATVRQPSEELGGFVAYSHGSYKTDRIFGRLETGVIGESGLKAFASGSYTRAGTFNLPGTGDRVHADAKITKEWGDKATSTLFVSYTDWNSMRSNVISLAQFNAAKAADDYTIGNYAGTFVPGVTTNYYKLNYYQRKNLIVSFKNEIRFSDRLTLTVVPYYHWTKSNSPGQTSVNPASVFNGTSRVQINTTGLFLVNGQIPAMSNSFQDHYAIGANTWLTYDVTDSNRLLVGYWHDYFDIDAINNLTPVAQDGSVSSVWANDALRSTDGNVIAGLNYKFSSKIDAISIGDQQKLLNDRLTLEVGLKYFRKSLRGTNLAPGPQTDFGSTFHRFLPRASFAFDVTPTMQIYGNIVKSLRSPFTIQLYPNTYNFGTGRVAQLGRSDKGPETGLGQEFGYRYHDNLVTFDVAFFNKTIKNRQISASAILNGAGVSTVLVAGTQKTRGVTAELGFAPIYGFSPYVNGQYLDAKTKSNFATGGDFLPTAGKVAPASPKWTATAGLNYRTGSLFANALWKYNGSQFSTLMNDQKIKSYSTVDLGIGYELPEFWGQKAAVKFNITNVGNKPFLSAISATQPNAVATRGVNGTLIAAGTPTYTLASPRAFMVSLSSEF</sequence>
<comment type="subcellular location">
    <subcellularLocation>
        <location evidence="1 12">Cell outer membrane</location>
        <topology evidence="1 12">Multi-pass membrane protein</topology>
    </subcellularLocation>
</comment>
<feature type="domain" description="TonB-dependent receptor-like beta-barrel" evidence="13">
    <location>
        <begin position="310"/>
        <end position="789"/>
    </location>
</feature>
<evidence type="ECO:0000256" key="9">
    <source>
        <dbReference type="ARBA" id="ARBA00023077"/>
    </source>
</evidence>
<dbReference type="EMBL" id="SACN01000001">
    <property type="protein sequence ID" value="RVT92932.1"/>
    <property type="molecule type" value="Genomic_DNA"/>
</dbReference>
<keyword evidence="4" id="KW-0410">Iron transport</keyword>